<dbReference type="EMBL" id="MEXN01000005">
    <property type="protein sequence ID" value="OGD03594.1"/>
    <property type="molecule type" value="Genomic_DNA"/>
</dbReference>
<dbReference type="Gene3D" id="1.20.120.330">
    <property type="entry name" value="Nucleotidyltransferases domain 2"/>
    <property type="match status" value="1"/>
</dbReference>
<accession>A0A1F4ZDU3</accession>
<dbReference type="InterPro" id="IPR007842">
    <property type="entry name" value="HEPN_dom"/>
</dbReference>
<evidence type="ECO:0000259" key="1">
    <source>
        <dbReference type="PROSITE" id="PS50910"/>
    </source>
</evidence>
<gene>
    <name evidence="2" type="ORF">A2989_02840</name>
</gene>
<dbReference type="SUPFAM" id="SSF81593">
    <property type="entry name" value="Nucleotidyltransferase substrate binding subunit/domain"/>
    <property type="match status" value="1"/>
</dbReference>
<comment type="caution">
    <text evidence="2">The sequence shown here is derived from an EMBL/GenBank/DDBJ whole genome shotgun (WGS) entry which is preliminary data.</text>
</comment>
<dbReference type="Proteomes" id="UP000177080">
    <property type="component" value="Unassembled WGS sequence"/>
</dbReference>
<dbReference type="PROSITE" id="PS50910">
    <property type="entry name" value="HEPN"/>
    <property type="match status" value="1"/>
</dbReference>
<name>A0A1F4ZDU3_9BACT</name>
<reference evidence="2 3" key="1">
    <citation type="journal article" date="2016" name="Nat. Commun.">
        <title>Thousands of microbial genomes shed light on interconnected biogeochemical processes in an aquifer system.</title>
        <authorList>
            <person name="Anantharaman K."/>
            <person name="Brown C.T."/>
            <person name="Hug L.A."/>
            <person name="Sharon I."/>
            <person name="Castelle C.J."/>
            <person name="Probst A.J."/>
            <person name="Thomas B.C."/>
            <person name="Singh A."/>
            <person name="Wilkins M.J."/>
            <person name="Karaoz U."/>
            <person name="Brodie E.L."/>
            <person name="Williams K.H."/>
            <person name="Hubbard S.S."/>
            <person name="Banfield J.F."/>
        </authorList>
    </citation>
    <scope>NUCLEOTIDE SEQUENCE [LARGE SCALE GENOMIC DNA]</scope>
</reference>
<protein>
    <recommendedName>
        <fullName evidence="1">HEPN domain-containing protein</fullName>
    </recommendedName>
</protein>
<dbReference type="SMART" id="SM00748">
    <property type="entry name" value="HEPN"/>
    <property type="match status" value="1"/>
</dbReference>
<feature type="domain" description="HEPN" evidence="1">
    <location>
        <begin position="9"/>
        <end position="116"/>
    </location>
</feature>
<dbReference type="STRING" id="1797259.A2989_02840"/>
<organism evidence="2 3">
    <name type="scientific">Candidatus Amesbacteria bacterium RIFCSPLOWO2_01_FULL_48_25</name>
    <dbReference type="NCBI Taxonomy" id="1797259"/>
    <lineage>
        <taxon>Bacteria</taxon>
        <taxon>Candidatus Amesiibacteriota</taxon>
    </lineage>
</organism>
<proteinExistence type="predicted"/>
<evidence type="ECO:0000313" key="2">
    <source>
        <dbReference type="EMBL" id="OGD03594.1"/>
    </source>
</evidence>
<dbReference type="Pfam" id="PF05168">
    <property type="entry name" value="HEPN"/>
    <property type="match status" value="1"/>
</dbReference>
<evidence type="ECO:0000313" key="3">
    <source>
        <dbReference type="Proteomes" id="UP000177080"/>
    </source>
</evidence>
<sequence length="126" mass="15003">MKDEAKTWLDQAEESLKDAEFLYNGSRYSMAVYCCHQALEKLLKGCIVQFANQLPPKSHNLDALARQTTLKFPEIWLEDLAEITRHFWRVRYPDFQRFVYTSKESVEPTYSKTQEVFIWIKQQLPH</sequence>
<dbReference type="AlphaFoldDB" id="A0A1F4ZDU3"/>